<proteinExistence type="predicted"/>
<organism evidence="1 2">
    <name type="scientific">Streptomyces polyasparticus</name>
    <dbReference type="NCBI Taxonomy" id="2767826"/>
    <lineage>
        <taxon>Bacteria</taxon>
        <taxon>Bacillati</taxon>
        <taxon>Actinomycetota</taxon>
        <taxon>Actinomycetes</taxon>
        <taxon>Kitasatosporales</taxon>
        <taxon>Streptomycetaceae</taxon>
        <taxon>Streptomyces</taxon>
    </lineage>
</organism>
<dbReference type="RefSeq" id="WP_187814928.1">
    <property type="nucleotide sequence ID" value="NZ_JACTVJ010000007.1"/>
</dbReference>
<reference evidence="1 2" key="1">
    <citation type="submission" date="2020-08" db="EMBL/GenBank/DDBJ databases">
        <title>Genemic of Streptomyces polyaspartic.</title>
        <authorList>
            <person name="Liu W."/>
        </authorList>
    </citation>
    <scope>NUCLEOTIDE SEQUENCE [LARGE SCALE GENOMIC DNA]</scope>
    <source>
        <strain evidence="1 2">TRM66268-LWL</strain>
    </source>
</reference>
<sequence>MAELNDWTAEYAGLVMGEPDSAISIVGVDGLVSLPDVRSSDLTLVQQHGQYPGDDYLNGRTVTLTLEVYGSTNDEFAQALGLVNAAFAPAGEERPLRFRFPGLAAGRTAFVNARPRKRSGPIDLNFANRVCNIVVELYATDPHIYGDELVTLKLSSPWEGSNPKLRFVYPGSVPALPVITLDNAKDCVLTDEITGLYFGMVPLAGGITINSPAQLVTATATGTGFNDRITAGSTWPEYGFGEHRLSLSSTATTRATEAVLTWRNRWV</sequence>
<evidence type="ECO:0000313" key="1">
    <source>
        <dbReference type="EMBL" id="MBC9714506.1"/>
    </source>
</evidence>
<gene>
    <name evidence="1" type="ORF">H9Y04_18265</name>
</gene>
<protein>
    <recommendedName>
        <fullName evidence="3">Minor tail protein</fullName>
    </recommendedName>
</protein>
<keyword evidence="2" id="KW-1185">Reference proteome</keyword>
<dbReference type="EMBL" id="JACTVJ010000007">
    <property type="protein sequence ID" value="MBC9714506.1"/>
    <property type="molecule type" value="Genomic_DNA"/>
</dbReference>
<name>A0ABR7SJ51_9ACTN</name>
<comment type="caution">
    <text evidence="1">The sequence shown here is derived from an EMBL/GenBank/DDBJ whole genome shotgun (WGS) entry which is preliminary data.</text>
</comment>
<evidence type="ECO:0000313" key="2">
    <source>
        <dbReference type="Proteomes" id="UP000642284"/>
    </source>
</evidence>
<accession>A0ABR7SJ51</accession>
<evidence type="ECO:0008006" key="3">
    <source>
        <dbReference type="Google" id="ProtNLM"/>
    </source>
</evidence>
<dbReference type="Proteomes" id="UP000642284">
    <property type="component" value="Unassembled WGS sequence"/>
</dbReference>